<evidence type="ECO:0000313" key="8">
    <source>
        <dbReference type="EMBL" id="KAI5421204.1"/>
    </source>
</evidence>
<dbReference type="PROSITE" id="PS00751">
    <property type="entry name" value="TCP1_2"/>
    <property type="match status" value="1"/>
</dbReference>
<keyword evidence="4 5" id="KW-0143">Chaperone</keyword>
<comment type="similarity">
    <text evidence="1 5">Belongs to the TCP-1 chaperonin family.</text>
</comment>
<dbReference type="SUPFAM" id="SSF48592">
    <property type="entry name" value="GroEL equatorial domain-like"/>
    <property type="match status" value="1"/>
</dbReference>
<dbReference type="InterPro" id="IPR046341">
    <property type="entry name" value="SET_dom_sf"/>
</dbReference>
<dbReference type="Gene3D" id="2.170.270.10">
    <property type="entry name" value="SET domain"/>
    <property type="match status" value="1"/>
</dbReference>
<proteinExistence type="inferred from homology"/>
<dbReference type="InterPro" id="IPR000270">
    <property type="entry name" value="PB1_dom"/>
</dbReference>
<feature type="region of interest" description="Disordered" evidence="6">
    <location>
        <begin position="20"/>
        <end position="49"/>
    </location>
</feature>
<dbReference type="SMART" id="SM00317">
    <property type="entry name" value="SET"/>
    <property type="match status" value="1"/>
</dbReference>
<keyword evidence="2 5" id="KW-0547">Nucleotide-binding</keyword>
<dbReference type="InterPro" id="IPR002423">
    <property type="entry name" value="Cpn60/GroEL/TCP-1"/>
</dbReference>
<evidence type="ECO:0000256" key="1">
    <source>
        <dbReference type="ARBA" id="ARBA00008020"/>
    </source>
</evidence>
<name>A0A9D4XJL1_PEA</name>
<evidence type="ECO:0000256" key="6">
    <source>
        <dbReference type="SAM" id="MobiDB-lite"/>
    </source>
</evidence>
<dbReference type="GO" id="GO:0140662">
    <property type="term" value="F:ATP-dependent protein folding chaperone"/>
    <property type="evidence" value="ECO:0007669"/>
    <property type="project" value="InterPro"/>
</dbReference>
<dbReference type="Gramene" id="Psat04G0487600-T1">
    <property type="protein sequence ID" value="KAI5421204.1"/>
    <property type="gene ID" value="KIW84_044876"/>
</dbReference>
<feature type="domain" description="SET" evidence="7">
    <location>
        <begin position="293"/>
        <end position="377"/>
    </location>
</feature>
<dbReference type="PANTHER" id="PTHR13793:SF140">
    <property type="entry name" value="HISTONE-LYSINE N-METHYLTRANSFERASE ATX2"/>
    <property type="match status" value="1"/>
</dbReference>
<dbReference type="AlphaFoldDB" id="A0A9D4XJL1"/>
<dbReference type="InterPro" id="IPR027413">
    <property type="entry name" value="GROEL-like_equatorial_sf"/>
</dbReference>
<dbReference type="Pfam" id="PF00118">
    <property type="entry name" value="Cpn60_TCP1"/>
    <property type="match status" value="1"/>
</dbReference>
<evidence type="ECO:0000256" key="3">
    <source>
        <dbReference type="ARBA" id="ARBA00022840"/>
    </source>
</evidence>
<dbReference type="Gene3D" id="1.10.560.10">
    <property type="entry name" value="GroEL-like equatorial domain"/>
    <property type="match status" value="1"/>
</dbReference>
<dbReference type="Gene3D" id="1.20.1270.60">
    <property type="entry name" value="Arfaptin homology (AH) domain/BAR domain"/>
    <property type="match status" value="1"/>
</dbReference>
<dbReference type="SUPFAM" id="SSF82199">
    <property type="entry name" value="SET domain"/>
    <property type="match status" value="1"/>
</dbReference>
<dbReference type="InterPro" id="IPR027267">
    <property type="entry name" value="AH/BAR_dom_sf"/>
</dbReference>
<evidence type="ECO:0000256" key="2">
    <source>
        <dbReference type="ARBA" id="ARBA00022741"/>
    </source>
</evidence>
<dbReference type="GO" id="GO:0005524">
    <property type="term" value="F:ATP binding"/>
    <property type="evidence" value="ECO:0007669"/>
    <property type="project" value="UniProtKB-KW"/>
</dbReference>
<dbReference type="SUPFAM" id="SSF54277">
    <property type="entry name" value="CAD &amp; PB1 domains"/>
    <property type="match status" value="1"/>
</dbReference>
<feature type="compositionally biased region" description="Polar residues" evidence="6">
    <location>
        <begin position="488"/>
        <end position="498"/>
    </location>
</feature>
<dbReference type="InterPro" id="IPR002194">
    <property type="entry name" value="Chaperonin_TCP-1_CS"/>
</dbReference>
<dbReference type="SUPFAM" id="SSF103657">
    <property type="entry name" value="BAR/IMD domain-like"/>
    <property type="match status" value="1"/>
</dbReference>
<reference evidence="8 9" key="1">
    <citation type="journal article" date="2022" name="Nat. Genet.">
        <title>Improved pea reference genome and pan-genome highlight genomic features and evolutionary characteristics.</title>
        <authorList>
            <person name="Yang T."/>
            <person name="Liu R."/>
            <person name="Luo Y."/>
            <person name="Hu S."/>
            <person name="Wang D."/>
            <person name="Wang C."/>
            <person name="Pandey M.K."/>
            <person name="Ge S."/>
            <person name="Xu Q."/>
            <person name="Li N."/>
            <person name="Li G."/>
            <person name="Huang Y."/>
            <person name="Saxena R.K."/>
            <person name="Ji Y."/>
            <person name="Li M."/>
            <person name="Yan X."/>
            <person name="He Y."/>
            <person name="Liu Y."/>
            <person name="Wang X."/>
            <person name="Xiang C."/>
            <person name="Varshney R.K."/>
            <person name="Ding H."/>
            <person name="Gao S."/>
            <person name="Zong X."/>
        </authorList>
    </citation>
    <scope>NUCLEOTIDE SEQUENCE [LARGE SCALE GENOMIC DNA]</scope>
    <source>
        <strain evidence="8 9">cv. Zhongwan 6</strain>
    </source>
</reference>
<dbReference type="PRINTS" id="PR00304">
    <property type="entry name" value="TCOMPLEXTCP1"/>
</dbReference>
<dbReference type="PANTHER" id="PTHR13793">
    <property type="entry name" value="PHD FINGER PROTEINS"/>
    <property type="match status" value="1"/>
</dbReference>
<accession>A0A9D4XJL1</accession>
<evidence type="ECO:0000259" key="7">
    <source>
        <dbReference type="PROSITE" id="PS50280"/>
    </source>
</evidence>
<dbReference type="PROSITE" id="PS50280">
    <property type="entry name" value="SET"/>
    <property type="match status" value="1"/>
</dbReference>
<feature type="region of interest" description="Disordered" evidence="6">
    <location>
        <begin position="75"/>
        <end position="97"/>
    </location>
</feature>
<evidence type="ECO:0000313" key="9">
    <source>
        <dbReference type="Proteomes" id="UP001058974"/>
    </source>
</evidence>
<sequence length="612" mass="68581">MKKKLFPITHPLFKSFRAAESPSPQRLGFSHLPGSKESRRRFDKSVQSYDQSREKFISLKKNTPEDIVAELEQGLQDSKSSFEKSRSNLPPPLTGEANMVGFNSQSSYGMQSMLKEGHKHLSGLDEAVLKNTDACNQLSIITRTSLGPNGMNEMVINHLDRLFVTNDAATIVNELEVQHPAAKILVLAYYKPPPNSSGCAQSEPYDYFGRRGRKEPEVLAASSLKRLFVENQPYLVGGYCQHGLLNDLEPSGRGVCSKFFCSEQRLRTSVVDSADNILSVPEKYKYMKETCRKQLAFGKSRIHGFGIFAKHPYKGGVMVDDARVIDATRAGSIAHLINHSCAPNCYSRVISVNGDEHIIIFAKRDIILVKSIHGYALKHMHISHVEIANRIIHTYAKYGYVVDARVVFNRMRTRDLVSWTSMMTEEANGIGGAEYSFDCIKAISVWTLCLLCEKHLATITEFNHPVAEESFESDGDVDNTHLELPQPESLSNAESPHSSEPVADSHDTNVKQVSRNHLQEYGTLPDNHLNHQLAISLTVFEAVRLAKRKPFFISKINLHNTHKNSSDLPGEDLDALISVCSDEDLHHMIEEYEELERGGGSQRLRILSPSFK</sequence>
<dbReference type="GO" id="GO:0000785">
    <property type="term" value="C:chromatin"/>
    <property type="evidence" value="ECO:0007669"/>
    <property type="project" value="TreeGrafter"/>
</dbReference>
<dbReference type="GO" id="GO:0006357">
    <property type="term" value="P:regulation of transcription by RNA polymerase II"/>
    <property type="evidence" value="ECO:0007669"/>
    <property type="project" value="TreeGrafter"/>
</dbReference>
<dbReference type="EMBL" id="JAMSHJ010000004">
    <property type="protein sequence ID" value="KAI5421204.1"/>
    <property type="molecule type" value="Genomic_DNA"/>
</dbReference>
<dbReference type="Pfam" id="PF00856">
    <property type="entry name" value="SET"/>
    <property type="match status" value="1"/>
</dbReference>
<dbReference type="InterPro" id="IPR050701">
    <property type="entry name" value="Histone_Mod_Regulator"/>
</dbReference>
<dbReference type="InterPro" id="IPR017998">
    <property type="entry name" value="Chaperone_TCP-1"/>
</dbReference>
<gene>
    <name evidence="8" type="ORF">KIW84_044876</name>
</gene>
<dbReference type="GO" id="GO:0051082">
    <property type="term" value="F:unfolded protein binding"/>
    <property type="evidence" value="ECO:0007669"/>
    <property type="project" value="InterPro"/>
</dbReference>
<protein>
    <submittedName>
        <fullName evidence="8">Cytosolic copper metallochaperone</fullName>
    </submittedName>
</protein>
<feature type="region of interest" description="Disordered" evidence="6">
    <location>
        <begin position="470"/>
        <end position="508"/>
    </location>
</feature>
<keyword evidence="9" id="KW-1185">Reference proteome</keyword>
<organism evidence="8 9">
    <name type="scientific">Pisum sativum</name>
    <name type="common">Garden pea</name>
    <name type="synonym">Lathyrus oleraceus</name>
    <dbReference type="NCBI Taxonomy" id="3888"/>
    <lineage>
        <taxon>Eukaryota</taxon>
        <taxon>Viridiplantae</taxon>
        <taxon>Streptophyta</taxon>
        <taxon>Embryophyta</taxon>
        <taxon>Tracheophyta</taxon>
        <taxon>Spermatophyta</taxon>
        <taxon>Magnoliopsida</taxon>
        <taxon>eudicotyledons</taxon>
        <taxon>Gunneridae</taxon>
        <taxon>Pentapetalae</taxon>
        <taxon>rosids</taxon>
        <taxon>fabids</taxon>
        <taxon>Fabales</taxon>
        <taxon>Fabaceae</taxon>
        <taxon>Papilionoideae</taxon>
        <taxon>50 kb inversion clade</taxon>
        <taxon>NPAAA clade</taxon>
        <taxon>Hologalegina</taxon>
        <taxon>IRL clade</taxon>
        <taxon>Fabeae</taxon>
        <taxon>Lathyrus</taxon>
    </lineage>
</organism>
<keyword evidence="3 5" id="KW-0067">ATP-binding</keyword>
<evidence type="ECO:0000256" key="5">
    <source>
        <dbReference type="RuleBase" id="RU004187"/>
    </source>
</evidence>
<comment type="caution">
    <text evidence="8">The sequence shown here is derived from an EMBL/GenBank/DDBJ whole genome shotgun (WGS) entry which is preliminary data.</text>
</comment>
<dbReference type="Pfam" id="PF00564">
    <property type="entry name" value="PB1"/>
    <property type="match status" value="1"/>
</dbReference>
<dbReference type="InterPro" id="IPR001214">
    <property type="entry name" value="SET_dom"/>
</dbReference>
<evidence type="ECO:0000256" key="4">
    <source>
        <dbReference type="ARBA" id="ARBA00023186"/>
    </source>
</evidence>
<dbReference type="Proteomes" id="UP001058974">
    <property type="component" value="Chromosome 4"/>
</dbReference>
<dbReference type="GO" id="GO:0016887">
    <property type="term" value="F:ATP hydrolysis activity"/>
    <property type="evidence" value="ECO:0007669"/>
    <property type="project" value="InterPro"/>
</dbReference>